<evidence type="ECO:0000256" key="4">
    <source>
        <dbReference type="ARBA" id="ARBA00023136"/>
    </source>
</evidence>
<keyword evidence="3 6" id="KW-1133">Transmembrane helix</keyword>
<protein>
    <submittedName>
        <fullName evidence="7">Uncharacterized protein</fullName>
    </submittedName>
</protein>
<dbReference type="STRING" id="41447.ENSSDUP00000033044"/>
<dbReference type="AlphaFoldDB" id="A0A3B4VQY4"/>
<organism evidence="7 8">
    <name type="scientific">Seriola dumerili</name>
    <name type="common">Greater amberjack</name>
    <name type="synonym">Caranx dumerili</name>
    <dbReference type="NCBI Taxonomy" id="41447"/>
    <lineage>
        <taxon>Eukaryota</taxon>
        <taxon>Metazoa</taxon>
        <taxon>Chordata</taxon>
        <taxon>Craniata</taxon>
        <taxon>Vertebrata</taxon>
        <taxon>Euteleostomi</taxon>
        <taxon>Actinopterygii</taxon>
        <taxon>Neopterygii</taxon>
        <taxon>Teleostei</taxon>
        <taxon>Neoteleostei</taxon>
        <taxon>Acanthomorphata</taxon>
        <taxon>Carangaria</taxon>
        <taxon>Carangiformes</taxon>
        <taxon>Carangidae</taxon>
        <taxon>Seriola</taxon>
    </lineage>
</organism>
<keyword evidence="8" id="KW-1185">Reference proteome</keyword>
<comment type="similarity">
    <text evidence="5">Belongs to the PDZK1-interacting protein 1/SMIM24 family.</text>
</comment>
<evidence type="ECO:0000256" key="3">
    <source>
        <dbReference type="ARBA" id="ARBA00022989"/>
    </source>
</evidence>
<proteinExistence type="inferred from homology"/>
<evidence type="ECO:0000313" key="8">
    <source>
        <dbReference type="Proteomes" id="UP000261420"/>
    </source>
</evidence>
<evidence type="ECO:0000256" key="5">
    <source>
        <dbReference type="ARBA" id="ARBA00049650"/>
    </source>
</evidence>
<reference evidence="7" key="2">
    <citation type="submission" date="2025-09" db="UniProtKB">
        <authorList>
            <consortium name="Ensembl"/>
        </authorList>
    </citation>
    <scope>IDENTIFICATION</scope>
</reference>
<dbReference type="Ensembl" id="ENSSDUT00000033607.1">
    <property type="protein sequence ID" value="ENSSDUP00000033044.1"/>
    <property type="gene ID" value="ENSSDUG00000023732.1"/>
</dbReference>
<feature type="transmembrane region" description="Helical" evidence="6">
    <location>
        <begin position="15"/>
        <end position="39"/>
    </location>
</feature>
<comment type="subcellular location">
    <subcellularLocation>
        <location evidence="1">Membrane</location>
        <topology evidence="1">Single-pass membrane protein</topology>
    </subcellularLocation>
</comment>
<dbReference type="GeneTree" id="ENSGT00940000175684"/>
<keyword evidence="4 6" id="KW-0472">Membrane</keyword>
<evidence type="ECO:0000256" key="2">
    <source>
        <dbReference type="ARBA" id="ARBA00022692"/>
    </source>
</evidence>
<dbReference type="Pfam" id="PF15807">
    <property type="entry name" value="MAP17"/>
    <property type="match status" value="1"/>
</dbReference>
<evidence type="ECO:0000256" key="1">
    <source>
        <dbReference type="ARBA" id="ARBA00004167"/>
    </source>
</evidence>
<dbReference type="InterPro" id="IPR031627">
    <property type="entry name" value="PDZK1IP1/SMIM24"/>
</dbReference>
<reference evidence="7" key="1">
    <citation type="submission" date="2025-08" db="UniProtKB">
        <authorList>
            <consortium name="Ensembl"/>
        </authorList>
    </citation>
    <scope>IDENTIFICATION</scope>
</reference>
<name>A0A3B4VQY4_SERDU</name>
<evidence type="ECO:0000313" key="7">
    <source>
        <dbReference type="Ensembl" id="ENSSDUP00000033044.1"/>
    </source>
</evidence>
<dbReference type="OMA" id="FTILVVH"/>
<dbReference type="GO" id="GO:0016020">
    <property type="term" value="C:membrane"/>
    <property type="evidence" value="ECO:0007669"/>
    <property type="project" value="UniProtKB-SubCell"/>
</dbReference>
<dbReference type="Proteomes" id="UP000261420">
    <property type="component" value="Unplaced"/>
</dbReference>
<keyword evidence="2 6" id="KW-0812">Transmembrane</keyword>
<evidence type="ECO:0000256" key="6">
    <source>
        <dbReference type="SAM" id="Phobius"/>
    </source>
</evidence>
<sequence length="70" mass="7941">MQVATGSHSVTLQPWLVGLTAVVVFLLILFTILVVHRFLKKNRSATHTRAHTHTHTHRLSDEKTVLNFTL</sequence>
<accession>A0A3B4VQY4</accession>